<keyword evidence="2" id="KW-0812">Transmembrane</keyword>
<dbReference type="AlphaFoldDB" id="G7ILV0"/>
<protein>
    <submittedName>
        <fullName evidence="2">Transmembrane protein, putative</fullName>
    </submittedName>
</protein>
<gene>
    <name evidence="2" type="ordered locus">MTR_2g018090</name>
</gene>
<evidence type="ECO:0000256" key="1">
    <source>
        <dbReference type="SAM" id="SignalP"/>
    </source>
</evidence>
<dbReference type="EMBL" id="CM001218">
    <property type="protein sequence ID" value="AES64077.1"/>
    <property type="molecule type" value="Genomic_DNA"/>
</dbReference>
<dbReference type="HOGENOM" id="CLU_2561716_0_0_1"/>
<accession>G7ILV0</accession>
<feature type="signal peptide" evidence="1">
    <location>
        <begin position="1"/>
        <end position="24"/>
    </location>
</feature>
<dbReference type="PaxDb" id="3880-AES64077"/>
<reference evidence="3" key="3">
    <citation type="submission" date="2015-04" db="UniProtKB">
        <authorList>
            <consortium name="EnsemblPlants"/>
        </authorList>
    </citation>
    <scope>IDENTIFICATION</scope>
    <source>
        <strain evidence="3">cv. Jemalong A17</strain>
    </source>
</reference>
<organism evidence="2 4">
    <name type="scientific">Medicago truncatula</name>
    <name type="common">Barrel medic</name>
    <name type="synonym">Medicago tribuloides</name>
    <dbReference type="NCBI Taxonomy" id="3880"/>
    <lineage>
        <taxon>Eukaryota</taxon>
        <taxon>Viridiplantae</taxon>
        <taxon>Streptophyta</taxon>
        <taxon>Embryophyta</taxon>
        <taxon>Tracheophyta</taxon>
        <taxon>Spermatophyta</taxon>
        <taxon>Magnoliopsida</taxon>
        <taxon>eudicotyledons</taxon>
        <taxon>Gunneridae</taxon>
        <taxon>Pentapetalae</taxon>
        <taxon>rosids</taxon>
        <taxon>fabids</taxon>
        <taxon>Fabales</taxon>
        <taxon>Fabaceae</taxon>
        <taxon>Papilionoideae</taxon>
        <taxon>50 kb inversion clade</taxon>
        <taxon>NPAAA clade</taxon>
        <taxon>Hologalegina</taxon>
        <taxon>IRL clade</taxon>
        <taxon>Trifolieae</taxon>
        <taxon>Medicago</taxon>
    </lineage>
</organism>
<dbReference type="OMA" id="ANDNCVC"/>
<evidence type="ECO:0000313" key="3">
    <source>
        <dbReference type="EnsemblPlants" id="AES64077"/>
    </source>
</evidence>
<keyword evidence="4" id="KW-1185">Reference proteome</keyword>
<proteinExistence type="predicted"/>
<evidence type="ECO:0000313" key="4">
    <source>
        <dbReference type="Proteomes" id="UP000002051"/>
    </source>
</evidence>
<reference evidence="2 4" key="2">
    <citation type="journal article" date="2014" name="BMC Genomics">
        <title>An improved genome release (version Mt4.0) for the model legume Medicago truncatula.</title>
        <authorList>
            <person name="Tang H."/>
            <person name="Krishnakumar V."/>
            <person name="Bidwell S."/>
            <person name="Rosen B."/>
            <person name="Chan A."/>
            <person name="Zhou S."/>
            <person name="Gentzbittel L."/>
            <person name="Childs K.L."/>
            <person name="Yandell M."/>
            <person name="Gundlach H."/>
            <person name="Mayer K.F."/>
            <person name="Schwartz D.C."/>
            <person name="Town C.D."/>
        </authorList>
    </citation>
    <scope>GENOME REANNOTATION</scope>
    <source>
        <strain evidence="3 4">cv. Jemalong A17</strain>
    </source>
</reference>
<dbReference type="EnsemblPlants" id="AES64077">
    <property type="protein sequence ID" value="AES64077"/>
    <property type="gene ID" value="MTR_2g018090"/>
</dbReference>
<sequence length="82" mass="8784">MGSKIPSLSCVIILLMLLALGISATRSNFQAMEKGNNRKEASTMLMVDNMSKSDSGKTSLFLLAKRQVPPSGPSHRGNNAPH</sequence>
<name>G7ILV0_MEDTR</name>
<feature type="chain" id="PRO_5014572308" evidence="1">
    <location>
        <begin position="25"/>
        <end position="82"/>
    </location>
</feature>
<keyword evidence="1" id="KW-0732">Signal</keyword>
<keyword evidence="2" id="KW-0472">Membrane</keyword>
<dbReference type="Proteomes" id="UP000002051">
    <property type="component" value="Chromosome 2"/>
</dbReference>
<evidence type="ECO:0000313" key="2">
    <source>
        <dbReference type="EMBL" id="AES64077.1"/>
    </source>
</evidence>
<reference evidence="2 4" key="1">
    <citation type="journal article" date="2011" name="Nature">
        <title>The Medicago genome provides insight into the evolution of rhizobial symbioses.</title>
        <authorList>
            <person name="Young N.D."/>
            <person name="Debelle F."/>
            <person name="Oldroyd G.E."/>
            <person name="Geurts R."/>
            <person name="Cannon S.B."/>
            <person name="Udvardi M.K."/>
            <person name="Benedito V.A."/>
            <person name="Mayer K.F."/>
            <person name="Gouzy J."/>
            <person name="Schoof H."/>
            <person name="Van de Peer Y."/>
            <person name="Proost S."/>
            <person name="Cook D.R."/>
            <person name="Meyers B.C."/>
            <person name="Spannagl M."/>
            <person name="Cheung F."/>
            <person name="De Mita S."/>
            <person name="Krishnakumar V."/>
            <person name="Gundlach H."/>
            <person name="Zhou S."/>
            <person name="Mudge J."/>
            <person name="Bharti A.K."/>
            <person name="Murray J.D."/>
            <person name="Naoumkina M.A."/>
            <person name="Rosen B."/>
            <person name="Silverstein K.A."/>
            <person name="Tang H."/>
            <person name="Rombauts S."/>
            <person name="Zhao P.X."/>
            <person name="Zhou P."/>
            <person name="Barbe V."/>
            <person name="Bardou P."/>
            <person name="Bechner M."/>
            <person name="Bellec A."/>
            <person name="Berger A."/>
            <person name="Berges H."/>
            <person name="Bidwell S."/>
            <person name="Bisseling T."/>
            <person name="Choisne N."/>
            <person name="Couloux A."/>
            <person name="Denny R."/>
            <person name="Deshpande S."/>
            <person name="Dai X."/>
            <person name="Doyle J.J."/>
            <person name="Dudez A.M."/>
            <person name="Farmer A.D."/>
            <person name="Fouteau S."/>
            <person name="Franken C."/>
            <person name="Gibelin C."/>
            <person name="Gish J."/>
            <person name="Goldstein S."/>
            <person name="Gonzalez A.J."/>
            <person name="Green P.J."/>
            <person name="Hallab A."/>
            <person name="Hartog M."/>
            <person name="Hua A."/>
            <person name="Humphray S.J."/>
            <person name="Jeong D.H."/>
            <person name="Jing Y."/>
            <person name="Jocker A."/>
            <person name="Kenton S.M."/>
            <person name="Kim D.J."/>
            <person name="Klee K."/>
            <person name="Lai H."/>
            <person name="Lang C."/>
            <person name="Lin S."/>
            <person name="Macmil S.L."/>
            <person name="Magdelenat G."/>
            <person name="Matthews L."/>
            <person name="McCorrison J."/>
            <person name="Monaghan E.L."/>
            <person name="Mun J.H."/>
            <person name="Najar F.Z."/>
            <person name="Nicholson C."/>
            <person name="Noirot C."/>
            <person name="O'Bleness M."/>
            <person name="Paule C.R."/>
            <person name="Poulain J."/>
            <person name="Prion F."/>
            <person name="Qin B."/>
            <person name="Qu C."/>
            <person name="Retzel E.F."/>
            <person name="Riddle C."/>
            <person name="Sallet E."/>
            <person name="Samain S."/>
            <person name="Samson N."/>
            <person name="Sanders I."/>
            <person name="Saurat O."/>
            <person name="Scarpelli C."/>
            <person name="Schiex T."/>
            <person name="Segurens B."/>
            <person name="Severin A.J."/>
            <person name="Sherrier D.J."/>
            <person name="Shi R."/>
            <person name="Sims S."/>
            <person name="Singer S.R."/>
            <person name="Sinharoy S."/>
            <person name="Sterck L."/>
            <person name="Viollet A."/>
            <person name="Wang B.B."/>
            <person name="Wang K."/>
            <person name="Wang M."/>
            <person name="Wang X."/>
            <person name="Warfsmann J."/>
            <person name="Weissenbach J."/>
            <person name="White D.D."/>
            <person name="White J.D."/>
            <person name="Wiley G.B."/>
            <person name="Wincker P."/>
            <person name="Xing Y."/>
            <person name="Yang L."/>
            <person name="Yao Z."/>
            <person name="Ying F."/>
            <person name="Zhai J."/>
            <person name="Zhou L."/>
            <person name="Zuber A."/>
            <person name="Denarie J."/>
            <person name="Dixon R.A."/>
            <person name="May G.D."/>
            <person name="Schwartz D.C."/>
            <person name="Rogers J."/>
            <person name="Quetier F."/>
            <person name="Town C.D."/>
            <person name="Roe B.A."/>
        </authorList>
    </citation>
    <scope>NUCLEOTIDE SEQUENCE [LARGE SCALE GENOMIC DNA]</scope>
    <source>
        <strain evidence="2">A17</strain>
        <strain evidence="3 4">cv. Jemalong A17</strain>
    </source>
</reference>